<keyword evidence="12" id="KW-0902">Two-component regulatory system</keyword>
<dbReference type="InterPro" id="IPR003594">
    <property type="entry name" value="HATPase_dom"/>
</dbReference>
<proteinExistence type="predicted"/>
<keyword evidence="9 17" id="KW-0418">Kinase</keyword>
<keyword evidence="13 14" id="KW-0472">Membrane</keyword>
<dbReference type="Pfam" id="PF00512">
    <property type="entry name" value="HisKA"/>
    <property type="match status" value="1"/>
</dbReference>
<dbReference type="PROSITE" id="PS50109">
    <property type="entry name" value="HIS_KIN"/>
    <property type="match status" value="1"/>
</dbReference>
<feature type="domain" description="HAMP" evidence="16">
    <location>
        <begin position="200"/>
        <end position="252"/>
    </location>
</feature>
<evidence type="ECO:0000256" key="6">
    <source>
        <dbReference type="ARBA" id="ARBA00022679"/>
    </source>
</evidence>
<comment type="subcellular location">
    <subcellularLocation>
        <location evidence="2">Cell membrane</location>
        <topology evidence="2">Multi-pass membrane protein</topology>
    </subcellularLocation>
</comment>
<dbReference type="CDD" id="cd06225">
    <property type="entry name" value="HAMP"/>
    <property type="match status" value="1"/>
</dbReference>
<evidence type="ECO:0000256" key="10">
    <source>
        <dbReference type="ARBA" id="ARBA00022840"/>
    </source>
</evidence>
<dbReference type="FunFam" id="1.10.287.130:FF:000001">
    <property type="entry name" value="Two-component sensor histidine kinase"/>
    <property type="match status" value="1"/>
</dbReference>
<evidence type="ECO:0000256" key="2">
    <source>
        <dbReference type="ARBA" id="ARBA00004651"/>
    </source>
</evidence>
<dbReference type="InterPro" id="IPR036890">
    <property type="entry name" value="HATPase_C_sf"/>
</dbReference>
<feature type="domain" description="Histidine kinase" evidence="15">
    <location>
        <begin position="260"/>
        <end position="473"/>
    </location>
</feature>
<dbReference type="SUPFAM" id="SSF158472">
    <property type="entry name" value="HAMP domain-like"/>
    <property type="match status" value="1"/>
</dbReference>
<evidence type="ECO:0000256" key="4">
    <source>
        <dbReference type="ARBA" id="ARBA00022475"/>
    </source>
</evidence>
<dbReference type="PRINTS" id="PR00344">
    <property type="entry name" value="BCTRLSENSOR"/>
</dbReference>
<sequence length="474" mass="53265">MDIGGKRMGFKSSIRSRIIINFGAIVIATVVVLEVLFVAFVQNYYYGGVEQILKDRVNISAEFLNRYFTYSSVEEKAKFLFENNISSYDNKFLVQILNKEKIVVMDSNGLSEFSVLETDDINDAFNNKITIYESYSEMTGERMLSASRPLLKYNQIDGVIRYTVSMEKVDREVKNYILGGLALGATVIIFFMLLALIISKSIVNPIMKLNVVAKSMAEGNFDQKAKKIYDDEIGQLTETMNYMAEEILKTDKIKKDFISSISHELRTPLTSIKGWSETLMMEESVSQNEALGMGLGIISGEADRLKDMVEELLDFSRLESSRMKVVKRKINPKHVLEQVYRQLQPRAAHITLSCNKIGKDTMIMGDENRLRQVFINLLANAIKFTPAGGSVQIEAEGQDEQIIIRFIDTGLGISKEDLPNVTQKFYKGNQTMAGSGLGLSIVDEILKLHDAKFYIDSKLGEGTTVTVIIPAVTE</sequence>
<dbReference type="CDD" id="cd00082">
    <property type="entry name" value="HisKA"/>
    <property type="match status" value="1"/>
</dbReference>
<accession>E3PUB0</accession>
<keyword evidence="18" id="KW-1185">Reference proteome</keyword>
<dbReference type="SMART" id="SM00388">
    <property type="entry name" value="HisKA"/>
    <property type="match status" value="1"/>
</dbReference>
<evidence type="ECO:0000256" key="14">
    <source>
        <dbReference type="SAM" id="Phobius"/>
    </source>
</evidence>
<evidence type="ECO:0000313" key="18">
    <source>
        <dbReference type="Proteomes" id="UP000007041"/>
    </source>
</evidence>
<keyword evidence="11 14" id="KW-1133">Transmembrane helix</keyword>
<dbReference type="GO" id="GO:0005886">
    <property type="term" value="C:plasma membrane"/>
    <property type="evidence" value="ECO:0007669"/>
    <property type="project" value="UniProtKB-SubCell"/>
</dbReference>
<dbReference type="Proteomes" id="UP000007041">
    <property type="component" value="Chromosome"/>
</dbReference>
<evidence type="ECO:0000259" key="15">
    <source>
        <dbReference type="PROSITE" id="PS50109"/>
    </source>
</evidence>
<dbReference type="InterPro" id="IPR003661">
    <property type="entry name" value="HisK_dim/P_dom"/>
</dbReference>
<keyword evidence="5" id="KW-0597">Phosphoprotein</keyword>
<dbReference type="InterPro" id="IPR003660">
    <property type="entry name" value="HAMP_dom"/>
</dbReference>
<dbReference type="CDD" id="cd00075">
    <property type="entry name" value="HATPase"/>
    <property type="match status" value="1"/>
</dbReference>
<dbReference type="InterPro" id="IPR005467">
    <property type="entry name" value="His_kinase_dom"/>
</dbReference>
<keyword evidence="10" id="KW-0067">ATP-binding</keyword>
<evidence type="ECO:0000259" key="16">
    <source>
        <dbReference type="PROSITE" id="PS50885"/>
    </source>
</evidence>
<dbReference type="HOGENOM" id="CLU_000445_89_6_9"/>
<evidence type="ECO:0000256" key="8">
    <source>
        <dbReference type="ARBA" id="ARBA00022741"/>
    </source>
</evidence>
<dbReference type="PANTHER" id="PTHR45528:SF1">
    <property type="entry name" value="SENSOR HISTIDINE KINASE CPXA"/>
    <property type="match status" value="1"/>
</dbReference>
<keyword evidence="8" id="KW-0547">Nucleotide-binding</keyword>
<dbReference type="InterPro" id="IPR036097">
    <property type="entry name" value="HisK_dim/P_sf"/>
</dbReference>
<evidence type="ECO:0000256" key="1">
    <source>
        <dbReference type="ARBA" id="ARBA00000085"/>
    </source>
</evidence>
<evidence type="ECO:0000256" key="3">
    <source>
        <dbReference type="ARBA" id="ARBA00012438"/>
    </source>
</evidence>
<name>E3PUB0_ACESD</name>
<evidence type="ECO:0000256" key="12">
    <source>
        <dbReference type="ARBA" id="ARBA00023012"/>
    </source>
</evidence>
<keyword evidence="6 17" id="KW-0808">Transferase</keyword>
<reference evidence="18" key="1">
    <citation type="journal article" date="2010" name="BMC Genomics">
        <title>Clostridium sticklandii, a specialist in amino acid degradation:revisiting its metabolism through its genome sequence.</title>
        <authorList>
            <person name="Fonknechten N."/>
            <person name="Chaussonnerie S."/>
            <person name="Tricot S."/>
            <person name="Lajus A."/>
            <person name="Andreesen J.R."/>
            <person name="Perchat N."/>
            <person name="Pelletier E."/>
            <person name="Gouyvenoux M."/>
            <person name="Barbe V."/>
            <person name="Salanoubat M."/>
            <person name="Le Paslier D."/>
            <person name="Weissenbach J."/>
            <person name="Cohen G.N."/>
            <person name="Kreimeyer A."/>
        </authorList>
    </citation>
    <scope>NUCLEOTIDE SEQUENCE [LARGE SCALE GENOMIC DNA]</scope>
    <source>
        <strain evidence="18">ATCC 12662 / DSM 519 / JCM 1433 / CCUG 9281 / NCIMB 10654 / HF</strain>
    </source>
</reference>
<dbReference type="SMART" id="SM00387">
    <property type="entry name" value="HATPase_c"/>
    <property type="match status" value="1"/>
</dbReference>
<evidence type="ECO:0000256" key="13">
    <source>
        <dbReference type="ARBA" id="ARBA00023136"/>
    </source>
</evidence>
<dbReference type="Gene3D" id="6.10.340.10">
    <property type="match status" value="1"/>
</dbReference>
<gene>
    <name evidence="17" type="ordered locus">CLOST_0241</name>
</gene>
<evidence type="ECO:0000313" key="17">
    <source>
        <dbReference type="EMBL" id="CBH20371.1"/>
    </source>
</evidence>
<protein>
    <recommendedName>
        <fullName evidence="3">histidine kinase</fullName>
        <ecNumber evidence="3">2.7.13.3</ecNumber>
    </recommendedName>
</protein>
<dbReference type="SUPFAM" id="SSF47384">
    <property type="entry name" value="Homodimeric domain of signal transducing histidine kinase"/>
    <property type="match status" value="1"/>
</dbReference>
<organism evidence="17 18">
    <name type="scientific">Acetoanaerobium sticklandii (strain ATCC 12662 / DSM 519 / JCM 1433 / CCUG 9281 / NCIMB 10654 / HF)</name>
    <name type="common">Clostridium sticklandii</name>
    <dbReference type="NCBI Taxonomy" id="499177"/>
    <lineage>
        <taxon>Bacteria</taxon>
        <taxon>Bacillati</taxon>
        <taxon>Bacillota</taxon>
        <taxon>Clostridia</taxon>
        <taxon>Peptostreptococcales</taxon>
        <taxon>Filifactoraceae</taxon>
        <taxon>Acetoanaerobium</taxon>
    </lineage>
</organism>
<keyword evidence="7 14" id="KW-0812">Transmembrane</keyword>
<keyword evidence="4" id="KW-1003">Cell membrane</keyword>
<dbReference type="EMBL" id="FP565809">
    <property type="protein sequence ID" value="CBH20371.1"/>
    <property type="molecule type" value="Genomic_DNA"/>
</dbReference>
<feature type="transmembrane region" description="Helical" evidence="14">
    <location>
        <begin position="176"/>
        <end position="198"/>
    </location>
</feature>
<dbReference type="Gene3D" id="1.10.287.130">
    <property type="match status" value="1"/>
</dbReference>
<dbReference type="EC" id="2.7.13.3" evidence="3"/>
<evidence type="ECO:0000256" key="9">
    <source>
        <dbReference type="ARBA" id="ARBA00022777"/>
    </source>
</evidence>
<evidence type="ECO:0000256" key="5">
    <source>
        <dbReference type="ARBA" id="ARBA00022553"/>
    </source>
</evidence>
<dbReference type="BioCyc" id="CSTI499177:GJE9-249-MONOMER"/>
<dbReference type="Gene3D" id="3.30.565.10">
    <property type="entry name" value="Histidine kinase-like ATPase, C-terminal domain"/>
    <property type="match status" value="1"/>
</dbReference>
<evidence type="ECO:0000256" key="11">
    <source>
        <dbReference type="ARBA" id="ARBA00022989"/>
    </source>
</evidence>
<dbReference type="KEGG" id="cst:CLOST_0241"/>
<dbReference type="SUPFAM" id="SSF55874">
    <property type="entry name" value="ATPase domain of HSP90 chaperone/DNA topoisomerase II/histidine kinase"/>
    <property type="match status" value="1"/>
</dbReference>
<dbReference type="GO" id="GO:0000155">
    <property type="term" value="F:phosphorelay sensor kinase activity"/>
    <property type="evidence" value="ECO:0007669"/>
    <property type="project" value="InterPro"/>
</dbReference>
<dbReference type="InterPro" id="IPR050398">
    <property type="entry name" value="HssS/ArlS-like"/>
</dbReference>
<feature type="transmembrane region" description="Helical" evidence="14">
    <location>
        <begin position="20"/>
        <end position="41"/>
    </location>
</feature>
<evidence type="ECO:0000256" key="7">
    <source>
        <dbReference type="ARBA" id="ARBA00022692"/>
    </source>
</evidence>
<dbReference type="PROSITE" id="PS50885">
    <property type="entry name" value="HAMP"/>
    <property type="match status" value="1"/>
</dbReference>
<dbReference type="AlphaFoldDB" id="E3PUB0"/>
<comment type="catalytic activity">
    <reaction evidence="1">
        <text>ATP + protein L-histidine = ADP + protein N-phospho-L-histidine.</text>
        <dbReference type="EC" id="2.7.13.3"/>
    </reaction>
</comment>
<dbReference type="InterPro" id="IPR004358">
    <property type="entry name" value="Sig_transdc_His_kin-like_C"/>
</dbReference>
<dbReference type="SMART" id="SM00304">
    <property type="entry name" value="HAMP"/>
    <property type="match status" value="1"/>
</dbReference>
<dbReference type="PANTHER" id="PTHR45528">
    <property type="entry name" value="SENSOR HISTIDINE KINASE CPXA"/>
    <property type="match status" value="1"/>
</dbReference>
<dbReference type="Pfam" id="PF00672">
    <property type="entry name" value="HAMP"/>
    <property type="match status" value="1"/>
</dbReference>
<dbReference type="GO" id="GO:0005524">
    <property type="term" value="F:ATP binding"/>
    <property type="evidence" value="ECO:0007669"/>
    <property type="project" value="UniProtKB-KW"/>
</dbReference>
<dbReference type="eggNOG" id="COG2205">
    <property type="taxonomic scope" value="Bacteria"/>
</dbReference>
<dbReference type="STRING" id="1511.CLOST_0241"/>
<dbReference type="Pfam" id="PF02518">
    <property type="entry name" value="HATPase_c"/>
    <property type="match status" value="1"/>
</dbReference>